<dbReference type="KEGG" id="nba:CUN60_09670"/>
<feature type="domain" description="Lon proteolytic" evidence="18">
    <location>
        <begin position="603"/>
        <end position="784"/>
    </location>
</feature>
<dbReference type="InterPro" id="IPR003111">
    <property type="entry name" value="Lon_prtase_N"/>
</dbReference>
<dbReference type="Pfam" id="PF05362">
    <property type="entry name" value="Lon_C"/>
    <property type="match status" value="1"/>
</dbReference>
<comment type="similarity">
    <text evidence="10 11 14 15">Belongs to the peptidase S16 family.</text>
</comment>
<evidence type="ECO:0000256" key="4">
    <source>
        <dbReference type="ARBA" id="ARBA00022741"/>
    </source>
</evidence>
<dbReference type="HAMAP" id="MF_01973">
    <property type="entry name" value="lon_bact"/>
    <property type="match status" value="1"/>
</dbReference>
<dbReference type="Gene3D" id="1.20.58.1480">
    <property type="match status" value="1"/>
</dbReference>
<dbReference type="Pfam" id="PF00004">
    <property type="entry name" value="AAA"/>
    <property type="match status" value="1"/>
</dbReference>
<feature type="active site" evidence="10 12">
    <location>
        <position position="690"/>
    </location>
</feature>
<dbReference type="InterPro" id="IPR008269">
    <property type="entry name" value="Lon_proteolytic"/>
</dbReference>
<evidence type="ECO:0000256" key="10">
    <source>
        <dbReference type="HAMAP-Rule" id="MF_01973"/>
    </source>
</evidence>
<dbReference type="InterPro" id="IPR027417">
    <property type="entry name" value="P-loop_NTPase"/>
</dbReference>
<dbReference type="GO" id="GO:0004176">
    <property type="term" value="F:ATP-dependent peptidase activity"/>
    <property type="evidence" value="ECO:0007669"/>
    <property type="project" value="UniProtKB-UniRule"/>
</dbReference>
<evidence type="ECO:0000256" key="5">
    <source>
        <dbReference type="ARBA" id="ARBA00022801"/>
    </source>
</evidence>
<dbReference type="GO" id="GO:0016887">
    <property type="term" value="F:ATP hydrolysis activity"/>
    <property type="evidence" value="ECO:0007669"/>
    <property type="project" value="UniProtKB-UniRule"/>
</dbReference>
<dbReference type="CDD" id="cd19500">
    <property type="entry name" value="RecA-like_Lon"/>
    <property type="match status" value="1"/>
</dbReference>
<keyword evidence="3 10" id="KW-0645">Protease</keyword>
<feature type="binding site" evidence="10 13">
    <location>
        <begin position="366"/>
        <end position="373"/>
    </location>
    <ligand>
        <name>ATP</name>
        <dbReference type="ChEBI" id="CHEBI:30616"/>
    </ligand>
</feature>
<dbReference type="InterPro" id="IPR014721">
    <property type="entry name" value="Ribsml_uS5_D2-typ_fold_subgr"/>
</dbReference>
<dbReference type="OrthoDB" id="9803599at2"/>
<evidence type="ECO:0000256" key="2">
    <source>
        <dbReference type="ARBA" id="ARBA00022490"/>
    </source>
</evidence>
<feature type="active site" evidence="10 12">
    <location>
        <position position="733"/>
    </location>
</feature>
<dbReference type="PRINTS" id="PR00830">
    <property type="entry name" value="ENDOLAPTASE"/>
</dbReference>
<evidence type="ECO:0000256" key="13">
    <source>
        <dbReference type="PIRSR" id="PIRSR001174-2"/>
    </source>
</evidence>
<keyword evidence="6 10" id="KW-0720">Serine protease</keyword>
<dbReference type="InterPro" id="IPR054594">
    <property type="entry name" value="Lon_lid"/>
</dbReference>
<evidence type="ECO:0000256" key="16">
    <source>
        <dbReference type="SAM" id="Coils"/>
    </source>
</evidence>
<evidence type="ECO:0000313" key="21">
    <source>
        <dbReference type="Proteomes" id="UP000236655"/>
    </source>
</evidence>
<feature type="compositionally biased region" description="Basic residues" evidence="17">
    <location>
        <begin position="805"/>
        <end position="821"/>
    </location>
</feature>
<dbReference type="GO" id="GO:0004252">
    <property type="term" value="F:serine-type endopeptidase activity"/>
    <property type="evidence" value="ECO:0007669"/>
    <property type="project" value="UniProtKB-UniRule"/>
</dbReference>
<feature type="region of interest" description="Disordered" evidence="17">
    <location>
        <begin position="791"/>
        <end position="821"/>
    </location>
</feature>
<dbReference type="RefSeq" id="WP_102951843.1">
    <property type="nucleotide sequence ID" value="NZ_CP024847.1"/>
</dbReference>
<dbReference type="Gene3D" id="1.20.5.5270">
    <property type="match status" value="1"/>
</dbReference>
<dbReference type="InterPro" id="IPR003959">
    <property type="entry name" value="ATPase_AAA_core"/>
</dbReference>
<keyword evidence="4 10" id="KW-0547">Nucleotide-binding</keyword>
<dbReference type="InterPro" id="IPR003593">
    <property type="entry name" value="AAA+_ATPase"/>
</dbReference>
<dbReference type="EMBL" id="CP024847">
    <property type="protein sequence ID" value="AUR52554.1"/>
    <property type="molecule type" value="Genomic_DNA"/>
</dbReference>
<evidence type="ECO:0000256" key="6">
    <source>
        <dbReference type="ARBA" id="ARBA00022825"/>
    </source>
</evidence>
<dbReference type="InterPro" id="IPR004815">
    <property type="entry name" value="Lon_bac/euk-typ"/>
</dbReference>
<dbReference type="GO" id="GO:0043565">
    <property type="term" value="F:sequence-specific DNA binding"/>
    <property type="evidence" value="ECO:0007669"/>
    <property type="project" value="UniProtKB-UniRule"/>
</dbReference>
<dbReference type="InterPro" id="IPR027543">
    <property type="entry name" value="Lon_bac"/>
</dbReference>
<evidence type="ECO:0000259" key="18">
    <source>
        <dbReference type="PROSITE" id="PS51786"/>
    </source>
</evidence>
<dbReference type="Pfam" id="PF02190">
    <property type="entry name" value="LON_substr_bdg"/>
    <property type="match status" value="1"/>
</dbReference>
<proteinExistence type="evidence at transcript level"/>
<evidence type="ECO:0000256" key="3">
    <source>
        <dbReference type="ARBA" id="ARBA00022670"/>
    </source>
</evidence>
<dbReference type="SUPFAM" id="SSF54211">
    <property type="entry name" value="Ribosomal protein S5 domain 2-like"/>
    <property type="match status" value="1"/>
</dbReference>
<dbReference type="Gene3D" id="2.30.130.40">
    <property type="entry name" value="LON domain-like"/>
    <property type="match status" value="1"/>
</dbReference>
<comment type="induction">
    <text evidence="10">By heat shock.</text>
</comment>
<sequence length="821" mass="91836">MITNNNQNDKTKEIELSDNLVPIIPLKDVVIFPNMVVPLFVGRQKSINALEVADKKDKQVILLSQKNPTDNEVTEENLHTTGTLAKILQILQLPDGTKKVLIEGKIRAKATKIVEKDGFLSAEIQEIQTKQDISKIEQEAERREIIQLFDEFAKLNQKVPDEVVSIIAKIANIEQLADVIITHVIVDLTIRQELLETSSLKKRLTMLLKELNREIEILTVEKKIQGRVKQQIEKNQKEYYLHEQQRAIQQELGEIEELNEIQELENKIHKAKMTEEAEKKALAELKKLKMMPQMSSESALVRNYIEHLVELPWNKSTKVSSDLDKAQKILDKDHYGLDKIKERIIEYLAVQRRTENNKSPILCFVGPPGVGKTSLGESIAKATNRKYVRIALGGLHDEAEIRGHRKTYIGAMSGKVLQNISKIGVKNPLLLFDEVDKIGADHRGDPAAALLEVLDPEQNRAFVDNYTEVPFDLSQVMFVCTSNSMNIPGPLRDRMEIIRLSGYTEQEKLKIAEQYLLPRQIKNNGLKPAEIAVDSETILDVIRYYTAEAGVRSLDRQIGKLCRKVVTMLDTKKVTGKKIKITKDTLKDFLGIPINDFGISAKENRVGRVTGLAWTEIGGDILTIEVVAIPGKGNIIRTGQLGDVMKESIQAAISLVRSRSNPLGIDEKFYENRDIHVHVPEGATPKDGPSAGIAMVTAIASSLNHVPIKSSVAMTGEVTLYGEVLPIGGLKEKMLAALRAGIKTVLIPDKNIKDLDEIPDDIKQQLEVIPVKTVEQVLEIALEYKPVPWDQQTRLDPAPAAKEALKKKPAKSKKTGLRVNA</sequence>
<dbReference type="InterPro" id="IPR008268">
    <property type="entry name" value="Peptidase_S16_AS"/>
</dbReference>
<evidence type="ECO:0000256" key="7">
    <source>
        <dbReference type="ARBA" id="ARBA00022840"/>
    </source>
</evidence>
<comment type="subcellular location">
    <subcellularLocation>
        <location evidence="1 10 11">Cytoplasm</location>
    </subcellularLocation>
</comment>
<dbReference type="GO" id="GO:0034605">
    <property type="term" value="P:cellular response to heat"/>
    <property type="evidence" value="ECO:0007669"/>
    <property type="project" value="UniProtKB-UniRule"/>
</dbReference>
<dbReference type="FunFam" id="1.20.5.5270:FF:000002">
    <property type="entry name" value="Lon protease homolog"/>
    <property type="match status" value="1"/>
</dbReference>
<gene>
    <name evidence="10" type="primary">lon</name>
    <name evidence="20" type="ORF">CUN60_09670</name>
</gene>
<dbReference type="FunFam" id="3.40.50.300:FF:000021">
    <property type="entry name" value="Lon protease homolog"/>
    <property type="match status" value="1"/>
</dbReference>
<comment type="catalytic activity">
    <reaction evidence="9 10 11 14">
        <text>Hydrolysis of proteins in presence of ATP.</text>
        <dbReference type="EC" id="3.4.21.53"/>
    </reaction>
</comment>
<evidence type="ECO:0000259" key="19">
    <source>
        <dbReference type="PROSITE" id="PS51787"/>
    </source>
</evidence>
<evidence type="ECO:0000256" key="8">
    <source>
        <dbReference type="ARBA" id="ARBA00023016"/>
    </source>
</evidence>
<feature type="coiled-coil region" evidence="16">
    <location>
        <begin position="201"/>
        <end position="281"/>
    </location>
</feature>
<dbReference type="SMART" id="SM00382">
    <property type="entry name" value="AAA"/>
    <property type="match status" value="1"/>
</dbReference>
<evidence type="ECO:0000313" key="20">
    <source>
        <dbReference type="EMBL" id="AUR52554.1"/>
    </source>
</evidence>
<dbReference type="Gene3D" id="3.40.50.300">
    <property type="entry name" value="P-loop containing nucleotide triphosphate hydrolases"/>
    <property type="match status" value="1"/>
</dbReference>
<dbReference type="Proteomes" id="UP000236655">
    <property type="component" value="Chromosome"/>
</dbReference>
<dbReference type="FunFam" id="3.30.230.10:FF:000010">
    <property type="entry name" value="Lon protease"/>
    <property type="match status" value="1"/>
</dbReference>
<reference evidence="21" key="1">
    <citation type="submission" date="2017-11" db="EMBL/GenBank/DDBJ databases">
        <authorList>
            <person name="Chan K.G."/>
            <person name="Lee L.S."/>
        </authorList>
    </citation>
    <scope>NUCLEOTIDE SEQUENCE [LARGE SCALE GENOMIC DNA]</scope>
    <source>
        <strain evidence="21">DSM 100970</strain>
    </source>
</reference>
<dbReference type="GO" id="GO:0005524">
    <property type="term" value="F:ATP binding"/>
    <property type="evidence" value="ECO:0007669"/>
    <property type="project" value="UniProtKB-UniRule"/>
</dbReference>
<dbReference type="AlphaFoldDB" id="A0A2I7N7W6"/>
<dbReference type="EC" id="3.4.21.53" evidence="10 11"/>
<evidence type="ECO:0000256" key="15">
    <source>
        <dbReference type="RuleBase" id="RU000591"/>
    </source>
</evidence>
<organism evidence="20 21">
    <name type="scientific">Aquella oligotrophica</name>
    <dbReference type="NCBI Taxonomy" id="2067065"/>
    <lineage>
        <taxon>Bacteria</taxon>
        <taxon>Pseudomonadati</taxon>
        <taxon>Pseudomonadota</taxon>
        <taxon>Betaproteobacteria</taxon>
        <taxon>Neisseriales</taxon>
        <taxon>Neisseriaceae</taxon>
        <taxon>Aquella</taxon>
    </lineage>
</organism>
<dbReference type="SUPFAM" id="SSF88697">
    <property type="entry name" value="PUA domain-like"/>
    <property type="match status" value="1"/>
</dbReference>
<keyword evidence="7 10" id="KW-0067">ATP-binding</keyword>
<keyword evidence="8 10" id="KW-0346">Stress response</keyword>
<dbReference type="PROSITE" id="PS01046">
    <property type="entry name" value="LON_SER"/>
    <property type="match status" value="1"/>
</dbReference>
<comment type="function">
    <text evidence="10">ATP-dependent serine protease that mediates the selective degradation of mutant and abnormal proteins as well as certain short-lived regulatory proteins. Required for cellular homeostasis and for survival from DNA damage and developmental changes induced by stress. Degrades polypeptides processively to yield small peptide fragments that are 5 to 10 amino acids long. Binds to DNA in a double-stranded, site-specific manner.</text>
</comment>
<dbReference type="GO" id="GO:0006515">
    <property type="term" value="P:protein quality control for misfolded or incompletely synthesized proteins"/>
    <property type="evidence" value="ECO:0007669"/>
    <property type="project" value="UniProtKB-UniRule"/>
</dbReference>
<dbReference type="InterPro" id="IPR020568">
    <property type="entry name" value="Ribosomal_Su5_D2-typ_SF"/>
</dbReference>
<dbReference type="InterPro" id="IPR027065">
    <property type="entry name" value="Lon_Prtase"/>
</dbReference>
<dbReference type="SUPFAM" id="SSF52540">
    <property type="entry name" value="P-loop containing nucleoside triphosphate hydrolases"/>
    <property type="match status" value="1"/>
</dbReference>
<dbReference type="GO" id="GO:0005737">
    <property type="term" value="C:cytoplasm"/>
    <property type="evidence" value="ECO:0007669"/>
    <property type="project" value="UniProtKB-SubCell"/>
</dbReference>
<evidence type="ECO:0000256" key="11">
    <source>
        <dbReference type="PIRNR" id="PIRNR001174"/>
    </source>
</evidence>
<keyword evidence="21" id="KW-1185">Reference proteome</keyword>
<dbReference type="PIRSF" id="PIRSF001174">
    <property type="entry name" value="Lon_proteas"/>
    <property type="match status" value="1"/>
</dbReference>
<evidence type="ECO:0000256" key="1">
    <source>
        <dbReference type="ARBA" id="ARBA00004496"/>
    </source>
</evidence>
<protein>
    <recommendedName>
        <fullName evidence="10 11">Lon protease</fullName>
        <ecNumber evidence="10 11">3.4.21.53</ecNumber>
    </recommendedName>
    <alternativeName>
        <fullName evidence="10">ATP-dependent protease La</fullName>
    </alternativeName>
</protein>
<accession>A0A2I7N7W6</accession>
<feature type="domain" description="Lon N-terminal" evidence="19">
    <location>
        <begin position="21"/>
        <end position="215"/>
    </location>
</feature>
<dbReference type="NCBIfam" id="TIGR00763">
    <property type="entry name" value="lon"/>
    <property type="match status" value="1"/>
</dbReference>
<evidence type="ECO:0000256" key="9">
    <source>
        <dbReference type="ARBA" id="ARBA00050665"/>
    </source>
</evidence>
<evidence type="ECO:0000256" key="14">
    <source>
        <dbReference type="PROSITE-ProRule" id="PRU01122"/>
    </source>
</evidence>
<evidence type="ECO:0000256" key="12">
    <source>
        <dbReference type="PIRSR" id="PIRSR001174-1"/>
    </source>
</evidence>
<dbReference type="Gene3D" id="3.30.230.10">
    <property type="match status" value="1"/>
</dbReference>
<dbReference type="Gene3D" id="1.10.8.60">
    <property type="match status" value="1"/>
</dbReference>
<name>A0A2I7N7W6_9NEIS</name>
<keyword evidence="16" id="KW-0175">Coiled coil</keyword>
<dbReference type="InterPro" id="IPR046336">
    <property type="entry name" value="Lon_prtase_N_sf"/>
</dbReference>
<keyword evidence="5 10" id="KW-0378">Hydrolase</keyword>
<comment type="subunit">
    <text evidence="10 11">Homohexamer. Organized in a ring with a central cavity.</text>
</comment>
<dbReference type="SMART" id="SM00464">
    <property type="entry name" value="LON"/>
    <property type="match status" value="1"/>
</dbReference>
<dbReference type="PANTHER" id="PTHR10046">
    <property type="entry name" value="ATP DEPENDENT LON PROTEASE FAMILY MEMBER"/>
    <property type="match status" value="1"/>
</dbReference>
<dbReference type="PROSITE" id="PS51787">
    <property type="entry name" value="LON_N"/>
    <property type="match status" value="1"/>
</dbReference>
<keyword evidence="2 10" id="KW-0963">Cytoplasm</keyword>
<dbReference type="NCBIfam" id="NF008053">
    <property type="entry name" value="PRK10787.1"/>
    <property type="match status" value="1"/>
</dbReference>
<dbReference type="InterPro" id="IPR015947">
    <property type="entry name" value="PUA-like_sf"/>
</dbReference>
<evidence type="ECO:0000256" key="17">
    <source>
        <dbReference type="SAM" id="MobiDB-lite"/>
    </source>
</evidence>
<dbReference type="PROSITE" id="PS51786">
    <property type="entry name" value="LON_PROTEOLYTIC"/>
    <property type="match status" value="1"/>
</dbReference>
<dbReference type="Pfam" id="PF22667">
    <property type="entry name" value="Lon_lid"/>
    <property type="match status" value="1"/>
</dbReference>